<feature type="compositionally biased region" description="Basic and acidic residues" evidence="1">
    <location>
        <begin position="13"/>
        <end position="25"/>
    </location>
</feature>
<feature type="transmembrane region" description="Helical" evidence="2">
    <location>
        <begin position="64"/>
        <end position="82"/>
    </location>
</feature>
<proteinExistence type="predicted"/>
<dbReference type="PANTHER" id="PTHR33829:SF1">
    <property type="entry name" value="TRANSMEMBRANE PROTEIN"/>
    <property type="match status" value="1"/>
</dbReference>
<dbReference type="Pfam" id="PF24867">
    <property type="entry name" value="DUF7733"/>
    <property type="match status" value="1"/>
</dbReference>
<feature type="region of interest" description="Disordered" evidence="1">
    <location>
        <begin position="1"/>
        <end position="33"/>
    </location>
</feature>
<keyword evidence="2" id="KW-0812">Transmembrane</keyword>
<dbReference type="AlphaFoldDB" id="A0A9Q1K5V4"/>
<reference evidence="4" key="1">
    <citation type="submission" date="2022-04" db="EMBL/GenBank/DDBJ databases">
        <title>Carnegiea gigantea Genome sequencing and assembly v2.</title>
        <authorList>
            <person name="Copetti D."/>
            <person name="Sanderson M.J."/>
            <person name="Burquez A."/>
            <person name="Wojciechowski M.F."/>
        </authorList>
    </citation>
    <scope>NUCLEOTIDE SEQUENCE</scope>
    <source>
        <strain evidence="4">SGP5-SGP5p</strain>
        <tissue evidence="4">Aerial part</tissue>
    </source>
</reference>
<evidence type="ECO:0000259" key="3">
    <source>
        <dbReference type="Pfam" id="PF24867"/>
    </source>
</evidence>
<gene>
    <name evidence="4" type="ORF">Cgig2_012481</name>
</gene>
<sequence length="216" mass="24108">MLGGVGPSCDISLPKEEEQPHEKQSSKQPTPTRRTRGFLTFRQLNCLAIMTVLAASGMVGFQDLALVVFSIIYMHFLSKFAFPTLSPADRVPVFDRNSKILNLYVLFAAIIGLFLPILYVFEGILEGDKEGIKAAVPHVFLLASQVFMEGVSVSDRFSLPIRVFVPVFYNSVRMFTLLEWLNNEMIKVGVGEGSARSRRLAFKIYYTAEASSAKKD</sequence>
<evidence type="ECO:0000313" key="4">
    <source>
        <dbReference type="EMBL" id="KAJ8437212.1"/>
    </source>
</evidence>
<dbReference type="InterPro" id="IPR056635">
    <property type="entry name" value="DUF7733"/>
</dbReference>
<evidence type="ECO:0000313" key="5">
    <source>
        <dbReference type="Proteomes" id="UP001153076"/>
    </source>
</evidence>
<name>A0A9Q1K5V4_9CARY</name>
<dbReference type="EMBL" id="JAKOGI010000311">
    <property type="protein sequence ID" value="KAJ8437212.1"/>
    <property type="molecule type" value="Genomic_DNA"/>
</dbReference>
<comment type="caution">
    <text evidence="4">The sequence shown here is derived from an EMBL/GenBank/DDBJ whole genome shotgun (WGS) entry which is preliminary data.</text>
</comment>
<dbReference type="OrthoDB" id="1906194at2759"/>
<accession>A0A9Q1K5V4</accession>
<feature type="transmembrane region" description="Helical" evidence="2">
    <location>
        <begin position="103"/>
        <end position="121"/>
    </location>
</feature>
<keyword evidence="2" id="KW-0472">Membrane</keyword>
<protein>
    <recommendedName>
        <fullName evidence="3">DUF7733 domain-containing protein</fullName>
    </recommendedName>
</protein>
<evidence type="ECO:0000256" key="1">
    <source>
        <dbReference type="SAM" id="MobiDB-lite"/>
    </source>
</evidence>
<keyword evidence="5" id="KW-1185">Reference proteome</keyword>
<evidence type="ECO:0000256" key="2">
    <source>
        <dbReference type="SAM" id="Phobius"/>
    </source>
</evidence>
<feature type="domain" description="DUF7733" evidence="3">
    <location>
        <begin position="40"/>
        <end position="192"/>
    </location>
</feature>
<dbReference type="PANTHER" id="PTHR33829">
    <property type="entry name" value="OSJNBA0044M19.10 PROTEIN"/>
    <property type="match status" value="1"/>
</dbReference>
<keyword evidence="2" id="KW-1133">Transmembrane helix</keyword>
<feature type="transmembrane region" description="Helical" evidence="2">
    <location>
        <begin position="39"/>
        <end position="58"/>
    </location>
</feature>
<dbReference type="Proteomes" id="UP001153076">
    <property type="component" value="Unassembled WGS sequence"/>
</dbReference>
<organism evidence="4 5">
    <name type="scientific">Carnegiea gigantea</name>
    <dbReference type="NCBI Taxonomy" id="171969"/>
    <lineage>
        <taxon>Eukaryota</taxon>
        <taxon>Viridiplantae</taxon>
        <taxon>Streptophyta</taxon>
        <taxon>Embryophyta</taxon>
        <taxon>Tracheophyta</taxon>
        <taxon>Spermatophyta</taxon>
        <taxon>Magnoliopsida</taxon>
        <taxon>eudicotyledons</taxon>
        <taxon>Gunneridae</taxon>
        <taxon>Pentapetalae</taxon>
        <taxon>Caryophyllales</taxon>
        <taxon>Cactineae</taxon>
        <taxon>Cactaceae</taxon>
        <taxon>Cactoideae</taxon>
        <taxon>Echinocereeae</taxon>
        <taxon>Carnegiea</taxon>
    </lineage>
</organism>